<evidence type="ECO:0000256" key="1">
    <source>
        <dbReference type="SAM" id="MobiDB-lite"/>
    </source>
</evidence>
<dbReference type="EMBL" id="GL833156">
    <property type="protein sequence ID" value="EGB04120.1"/>
    <property type="molecule type" value="Genomic_DNA"/>
</dbReference>
<dbReference type="RefSeq" id="XP_009041245.1">
    <property type="nucleotide sequence ID" value="XM_009042997.1"/>
</dbReference>
<sequence length="1571" mass="173741">MVSAGNQGLGLNDKLLEHLKLEVCDMAMGMLSGGAIPPAPIHENTLLALMFELLPYDNSDKSEFSEERLHSYLSGLNDEIIEEERKKEPPELGSAYDILLQLQQSVGQMAGQLDEISRKVMGLAFLKGDELRPEMRSFQDLIKLGNDNILQNLIIPPGETEDRRFPSIVNEGGLQFRPPERGSICYIEPEFEEFSSFDHARHMSENGRSISFDVSNCNGNIYGAAKIESGRAHRSRRDRIRQHELLRHVPARAARVRRQKAVPRPVVGAARLGLGRADGGLGPGLALRERRVRRRRRPALGLLLLLLLGDLGHARRRRRRRLRRRGVVVVVVVGEDRVEVVVVAARRRRVALELLRGRGRRERVALALLAALVGRDPLDDLVDGAVLAVVDRAVVAERRVVVEADHLLVLRVEAHLEHLPHVAEHLRKATTARSDEQAAQETLRDDSAEPQPHRPEDPVLLASPETTGQAGQLPRRPHVLCDFGPAPKTGRQPMAATAVLLEQNLQLRPAPAPRRSSRIEGLPPQNFKEPDGRKTPGVGGADHVPPAGPPAPRGQQTNAARDCQSALSKRQQLSVEECILLEMSHDLVAGHANDANFVQYFQVEGLEDRAIVLVMSARLPVELNIIHVGNVTDESQAAGATWRPRPMGTAVPDVIEEWLAKPGSALESQASKLDVFDKSRPPDPDGWTDDAISVDVLATAPYAPGAEIILLKISEAVGQTCPAGIKTGEATAEAMAAMLNSLEVAARLGTELAVLCGSWKSTIQNYRKFHLQRNPDNRAESMDELRERLGIGGPLFDYVHQQLKLGIPDRSDVMLPRNAPLAKAHNSVKEHATKILGTILGEVQQGWVFLCTEEAQDILGTYTSPLAAVPKHNLDGTVSKKVRIIHDLSSGKKFVRWAQTADHSLRVRKLFTSKEAQPSYNSTIPEGSHPPAWLPRILDVILQCIRLQLSAPGIPIRLLKVDISAAFRRLWLDVESSRGVSTFLPSGDTGMSTGLLVCYLALTFGSVYSPSEYGMAAFAIATMFTHTRPPEPHINGEGFHEAVVYVDDAAIGELVLGQRPLYARDSYCMVARSVLGDDAVEVDKLDEEGTPTAGPLTTFGYDLDVSDLHLSAETGGTVSFNEPKLHKIRRMLMEPELNPGSRRIPYDLVDKVTGFMEFLAPVQPAIKPELTVLYRIRHQHSGGVHIALQPTSTDAGVSWKEFENSIEFLRLLVSDVDAWKYYFRSSFMHMLPPEVRLRIPGQREAARTVTTDAVLDVLGAVDWTAKRCWGGAIVDLQGALRAVEPLLLDEDWIPISELIAFIALAFQQGAHWTNQVVILGIDNTLALNWITRRRPRHPLARALIRLLTRLEALHHFKVYAFYLNTHRNKFSDTISRLLQVATTFVPTVGASSVSASSVDDLREYLTQNHPEFEFALFDPSLSFFGDCDQILRSYRLPHETESAVAVSLSKLRPAPSEPWPKHRPPPLVGEVWAGKFGFSSRLRKQGAAVQLLIEQNKWTKVLVDDHFRLAKPPVELYQSFYDREWLGSLITELRILGGGPSCKAFSGAGKLGDTKGQVDGNCIYGSTICFR</sequence>
<feature type="compositionally biased region" description="Polar residues" evidence="1">
    <location>
        <begin position="555"/>
        <end position="565"/>
    </location>
</feature>
<organism evidence="3">
    <name type="scientific">Aureococcus anophagefferens</name>
    <name type="common">Harmful bloom alga</name>
    <dbReference type="NCBI Taxonomy" id="44056"/>
    <lineage>
        <taxon>Eukaryota</taxon>
        <taxon>Sar</taxon>
        <taxon>Stramenopiles</taxon>
        <taxon>Ochrophyta</taxon>
        <taxon>Pelagophyceae</taxon>
        <taxon>Pelagomonadales</taxon>
        <taxon>Pelagomonadaceae</taxon>
        <taxon>Aureococcus</taxon>
    </lineage>
</organism>
<protein>
    <recommendedName>
        <fullName evidence="4">Reverse transcriptase domain-containing protein</fullName>
    </recommendedName>
</protein>
<accession>F0YL97</accession>
<dbReference type="OrthoDB" id="92483at2759"/>
<gene>
    <name evidence="2" type="ORF">AURANDRAFT_67470</name>
</gene>
<dbReference type="Proteomes" id="UP000002729">
    <property type="component" value="Unassembled WGS sequence"/>
</dbReference>
<proteinExistence type="predicted"/>
<evidence type="ECO:0000313" key="2">
    <source>
        <dbReference type="EMBL" id="EGB04120.1"/>
    </source>
</evidence>
<evidence type="ECO:0000313" key="3">
    <source>
        <dbReference type="Proteomes" id="UP000002729"/>
    </source>
</evidence>
<dbReference type="InParanoid" id="F0YL97"/>
<dbReference type="KEGG" id="aaf:AURANDRAFT_67470"/>
<feature type="region of interest" description="Disordered" evidence="1">
    <location>
        <begin position="508"/>
        <end position="565"/>
    </location>
</feature>
<keyword evidence="3" id="KW-1185">Reference proteome</keyword>
<reference evidence="2 3" key="1">
    <citation type="journal article" date="2011" name="Proc. Natl. Acad. Sci. U.S.A.">
        <title>Niche of harmful alga Aureococcus anophagefferens revealed through ecogenomics.</title>
        <authorList>
            <person name="Gobler C.J."/>
            <person name="Berry D.L."/>
            <person name="Dyhrman S.T."/>
            <person name="Wilhelm S.W."/>
            <person name="Salamov A."/>
            <person name="Lobanov A.V."/>
            <person name="Zhang Y."/>
            <person name="Collier J.L."/>
            <person name="Wurch L.L."/>
            <person name="Kustka A.B."/>
            <person name="Dill B.D."/>
            <person name="Shah M."/>
            <person name="VerBerkmoes N.C."/>
            <person name="Kuo A."/>
            <person name="Terry A."/>
            <person name="Pangilinan J."/>
            <person name="Lindquist E.A."/>
            <person name="Lucas S."/>
            <person name="Paulsen I.T."/>
            <person name="Hattenrath-Lehmann T.K."/>
            <person name="Talmage S.C."/>
            <person name="Walker E.A."/>
            <person name="Koch F."/>
            <person name="Burson A.M."/>
            <person name="Marcoval M.A."/>
            <person name="Tang Y.Z."/>
            <person name="Lecleir G.R."/>
            <person name="Coyne K.J."/>
            <person name="Berg G.M."/>
            <person name="Bertrand E.M."/>
            <person name="Saito M.A."/>
            <person name="Gladyshev V.N."/>
            <person name="Grigoriev I.V."/>
        </authorList>
    </citation>
    <scope>NUCLEOTIDE SEQUENCE [LARGE SCALE GENOMIC DNA]</scope>
    <source>
        <strain evidence="3">CCMP 1984</strain>
    </source>
</reference>
<dbReference type="GeneID" id="20226249"/>
<evidence type="ECO:0008006" key="4">
    <source>
        <dbReference type="Google" id="ProtNLM"/>
    </source>
</evidence>
<name>F0YL97_AURAN</name>
<feature type="region of interest" description="Disordered" evidence="1">
    <location>
        <begin position="429"/>
        <end position="491"/>
    </location>
</feature>
<feature type="compositionally biased region" description="Basic and acidic residues" evidence="1">
    <location>
        <begin position="442"/>
        <end position="457"/>
    </location>
</feature>